<dbReference type="InterPro" id="IPR000719">
    <property type="entry name" value="Prot_kinase_dom"/>
</dbReference>
<evidence type="ECO:0000256" key="5">
    <source>
        <dbReference type="ARBA" id="ARBA00022777"/>
    </source>
</evidence>
<dbReference type="PANTHER" id="PTHR43289:SF6">
    <property type="entry name" value="SERINE_THREONINE-PROTEIN KINASE NEKL-3"/>
    <property type="match status" value="1"/>
</dbReference>
<feature type="compositionally biased region" description="Low complexity" evidence="8">
    <location>
        <begin position="546"/>
        <end position="563"/>
    </location>
</feature>
<evidence type="ECO:0000256" key="2">
    <source>
        <dbReference type="ARBA" id="ARBA00022527"/>
    </source>
</evidence>
<keyword evidence="4 7" id="KW-0547">Nucleotide-binding</keyword>
<protein>
    <recommendedName>
        <fullName evidence="1">non-specific serine/threonine protein kinase</fullName>
        <ecNumber evidence="1">2.7.11.1</ecNumber>
    </recommendedName>
</protein>
<organism evidence="10 11">
    <name type="scientific">Nonomuraea rhodomycinica</name>
    <dbReference type="NCBI Taxonomy" id="1712872"/>
    <lineage>
        <taxon>Bacteria</taxon>
        <taxon>Bacillati</taxon>
        <taxon>Actinomycetota</taxon>
        <taxon>Actinomycetes</taxon>
        <taxon>Streptosporangiales</taxon>
        <taxon>Streptosporangiaceae</taxon>
        <taxon>Nonomuraea</taxon>
    </lineage>
</organism>
<dbReference type="Pfam" id="PF00069">
    <property type="entry name" value="Pkinase"/>
    <property type="match status" value="1"/>
</dbReference>
<keyword evidence="11" id="KW-1185">Reference proteome</keyword>
<feature type="binding site" evidence="7">
    <location>
        <position position="34"/>
    </location>
    <ligand>
        <name>ATP</name>
        <dbReference type="ChEBI" id="CHEBI:30616"/>
    </ligand>
</feature>
<dbReference type="SMART" id="SM00220">
    <property type="entry name" value="S_TKc"/>
    <property type="match status" value="1"/>
</dbReference>
<evidence type="ECO:0000313" key="11">
    <source>
        <dbReference type="Proteomes" id="UP000546126"/>
    </source>
</evidence>
<evidence type="ECO:0000256" key="7">
    <source>
        <dbReference type="PROSITE-ProRule" id="PRU10141"/>
    </source>
</evidence>
<dbReference type="InterPro" id="IPR017441">
    <property type="entry name" value="Protein_kinase_ATP_BS"/>
</dbReference>
<comment type="caution">
    <text evidence="10">The sequence shown here is derived from an EMBL/GenBank/DDBJ whole genome shotgun (WGS) entry which is preliminary data.</text>
</comment>
<dbReference type="PROSITE" id="PS50011">
    <property type="entry name" value="PROTEIN_KINASE_DOM"/>
    <property type="match status" value="1"/>
</dbReference>
<reference evidence="10 11" key="1">
    <citation type="submission" date="2020-06" db="EMBL/GenBank/DDBJ databases">
        <authorList>
            <person name="Chanama M."/>
        </authorList>
    </citation>
    <scope>NUCLEOTIDE SEQUENCE [LARGE SCALE GENOMIC DNA]</scope>
    <source>
        <strain evidence="10 11">TBRC6557</strain>
    </source>
</reference>
<dbReference type="InterPro" id="IPR011009">
    <property type="entry name" value="Kinase-like_dom_sf"/>
</dbReference>
<keyword evidence="2" id="KW-0723">Serine/threonine-protein kinase</keyword>
<name>A0A7Y6MB63_9ACTN</name>
<evidence type="ECO:0000313" key="10">
    <source>
        <dbReference type="EMBL" id="NUW40580.1"/>
    </source>
</evidence>
<gene>
    <name evidence="10" type="ORF">HT134_10575</name>
</gene>
<dbReference type="SUPFAM" id="SSF56112">
    <property type="entry name" value="Protein kinase-like (PK-like)"/>
    <property type="match status" value="1"/>
</dbReference>
<evidence type="ECO:0000259" key="9">
    <source>
        <dbReference type="PROSITE" id="PS50011"/>
    </source>
</evidence>
<dbReference type="PROSITE" id="PS00108">
    <property type="entry name" value="PROTEIN_KINASE_ST"/>
    <property type="match status" value="1"/>
</dbReference>
<keyword evidence="5 10" id="KW-0418">Kinase</keyword>
<proteinExistence type="predicted"/>
<dbReference type="EMBL" id="JABWGO010000001">
    <property type="protein sequence ID" value="NUW40580.1"/>
    <property type="molecule type" value="Genomic_DNA"/>
</dbReference>
<dbReference type="GO" id="GO:0004674">
    <property type="term" value="F:protein serine/threonine kinase activity"/>
    <property type="evidence" value="ECO:0007669"/>
    <property type="project" value="UniProtKB-KW"/>
</dbReference>
<dbReference type="EC" id="2.7.11.1" evidence="1"/>
<dbReference type="PANTHER" id="PTHR43289">
    <property type="entry name" value="MITOGEN-ACTIVATED PROTEIN KINASE KINASE KINASE 20-RELATED"/>
    <property type="match status" value="1"/>
</dbReference>
<evidence type="ECO:0000256" key="6">
    <source>
        <dbReference type="ARBA" id="ARBA00022840"/>
    </source>
</evidence>
<evidence type="ECO:0000256" key="4">
    <source>
        <dbReference type="ARBA" id="ARBA00022741"/>
    </source>
</evidence>
<dbReference type="PROSITE" id="PS00107">
    <property type="entry name" value="PROTEIN_KINASE_ATP"/>
    <property type="match status" value="1"/>
</dbReference>
<accession>A0A7Y6MB63</accession>
<feature type="region of interest" description="Disordered" evidence="8">
    <location>
        <begin position="522"/>
        <end position="652"/>
    </location>
</feature>
<evidence type="ECO:0000256" key="8">
    <source>
        <dbReference type="SAM" id="MobiDB-lite"/>
    </source>
</evidence>
<evidence type="ECO:0000256" key="3">
    <source>
        <dbReference type="ARBA" id="ARBA00022679"/>
    </source>
</evidence>
<sequence>MVPGYREVRQLGAGHTGRVFLATYETTGAYVAIKYLNATLRRDAEFMERFRTDAASLVEIDDPHVVRLHEYVETPGRAAVVMELVDGVPLRALLAEHGHASPEAALVVLKGTLLALAAAHERGVAHRDVKPENVLVQADGTAKLGDFGVVVHAEEPGVPAGSPPYMAPELWTRGAAGPPADLYAAACLLFETVKGRPPFRGGGVAELRGLHLSEPVPLEVVPDTLRDLLRRGLAKDPADRYASARRFAAELEEDAVAGYGADWEQRGRRHLAELATLLALRFPLAPSGATAGSRRGRPLRDRLRRVPTLPPHLWIAGAAVTVMAIAIAASGDRPGRDPGTVLMPQDPGNSTAGDPADPRRSTTGDPADPARGRATATPRPSVPASSRPATSGPVAPVPASSRPVPSGQVSSGPPAPTSSSAVTAPTGRQGGGAPVVRSAGIVRWSGSAGSVRVSADGTGPVRLRIAYTRRDGDGPARTVARETRTLTGGTVYTSGVLRDLGDVPCGTRAHFGLLVATEPAADNGPQISEVEVDGGPCPSPTPTPPGTATATGAPTPTAGRAAAPPSPPTGVPTEPASVPTEPAGLTTGDPDHPTDPPGLRTDAPGERVEPGNPANPIDPGDPGEPADLPEPIDLLIGDLTHTGDSSPAVPRS</sequence>
<dbReference type="Proteomes" id="UP000546126">
    <property type="component" value="Unassembled WGS sequence"/>
</dbReference>
<dbReference type="RefSeq" id="WP_175599939.1">
    <property type="nucleotide sequence ID" value="NZ_JABWGO010000001.1"/>
</dbReference>
<feature type="region of interest" description="Disordered" evidence="8">
    <location>
        <begin position="332"/>
        <end position="435"/>
    </location>
</feature>
<feature type="compositionally biased region" description="Low complexity" evidence="8">
    <location>
        <begin position="373"/>
        <end position="427"/>
    </location>
</feature>
<evidence type="ECO:0000256" key="1">
    <source>
        <dbReference type="ARBA" id="ARBA00012513"/>
    </source>
</evidence>
<dbReference type="Gene3D" id="1.10.510.10">
    <property type="entry name" value="Transferase(Phosphotransferase) domain 1"/>
    <property type="match status" value="1"/>
</dbReference>
<feature type="domain" description="Protein kinase" evidence="9">
    <location>
        <begin position="5"/>
        <end position="256"/>
    </location>
</feature>
<dbReference type="InterPro" id="IPR008271">
    <property type="entry name" value="Ser/Thr_kinase_AS"/>
</dbReference>
<dbReference type="AlphaFoldDB" id="A0A7Y6MB63"/>
<keyword evidence="6 7" id="KW-0067">ATP-binding</keyword>
<dbReference type="GO" id="GO:0005524">
    <property type="term" value="F:ATP binding"/>
    <property type="evidence" value="ECO:0007669"/>
    <property type="project" value="UniProtKB-UniRule"/>
</dbReference>
<keyword evidence="3" id="KW-0808">Transferase</keyword>
<dbReference type="CDD" id="cd14014">
    <property type="entry name" value="STKc_PknB_like"/>
    <property type="match status" value="1"/>
</dbReference>